<reference evidence="4 5" key="1">
    <citation type="journal article" date="2012" name="Genome Res.">
        <title>Genomic basis of endosymbiont-conferred protection against an insect parasitoid.</title>
        <authorList>
            <person name="Hansen A.K."/>
            <person name="Vorburger C."/>
            <person name="Moran N.A."/>
        </authorList>
    </citation>
    <scope>NUCLEOTIDE SEQUENCE [LARGE SCALE GENOMIC DNA]</scope>
    <source>
        <strain evidence="5">R5.15</strain>
    </source>
</reference>
<dbReference type="InterPro" id="IPR007470">
    <property type="entry name" value="HemX"/>
</dbReference>
<keyword evidence="3" id="KW-0812">Transmembrane</keyword>
<keyword evidence="1" id="KW-0175">Coiled coil</keyword>
<proteinExistence type="predicted"/>
<comment type="caution">
    <text evidence="4">The sequence shown here is derived from an EMBL/GenBank/DDBJ whole genome shotgun (WGS) entry which is preliminary data.</text>
</comment>
<evidence type="ECO:0000256" key="3">
    <source>
        <dbReference type="SAM" id="Phobius"/>
    </source>
</evidence>
<accession>G2GYS1</accession>
<feature type="transmembrane region" description="Helical" evidence="3">
    <location>
        <begin position="32"/>
        <end position="52"/>
    </location>
</feature>
<feature type="compositionally biased region" description="Polar residues" evidence="2">
    <location>
        <begin position="1"/>
        <end position="10"/>
    </location>
</feature>
<evidence type="ECO:0000313" key="4">
    <source>
        <dbReference type="EMBL" id="EGY29112.1"/>
    </source>
</evidence>
<sequence>MTEQNMTSLPAQGATAARSAPPTAVRKNRSRLLWVTFTMVLMMALGAGGLYFHQHVQQQQFQQQATNQSLHQQLTELKQHQLKEKTQLASLLLEHNKALETANRQQDALMQQLNALQEKVATISSSDTKIWLLAQADFLVKMAERKLWNDQDATSAVILLKNADTSLADMHDASLIEVRRAIIEDIGTLSTLSQIDFDGIILKLNQLSNQVDNLRLADNSIEDPSIEDGNNQLSSSLSQWRQNLYKSWHNFIADFITIRRRDNSAEPLLAPDQDIYLRENIRARLLIAAQAIPRHQDEVYKQALETSATWIRAYFDVNDANTKSFLVDLDNLSQQSISMNMPDQLKSPPILENLTKIRTRHLLTSTSDTHQEQ</sequence>
<gene>
    <name evidence="4" type="ORF">Rin_00009310</name>
</gene>
<dbReference type="PATRIC" id="fig|1005043.3.peg.831"/>
<evidence type="ECO:0000313" key="5">
    <source>
        <dbReference type="Proteomes" id="UP000004116"/>
    </source>
</evidence>
<evidence type="ECO:0000256" key="1">
    <source>
        <dbReference type="SAM" id="Coils"/>
    </source>
</evidence>
<dbReference type="Proteomes" id="UP000004116">
    <property type="component" value="Unassembled WGS sequence"/>
</dbReference>
<evidence type="ECO:0000256" key="2">
    <source>
        <dbReference type="SAM" id="MobiDB-lite"/>
    </source>
</evidence>
<keyword evidence="3" id="KW-0472">Membrane</keyword>
<feature type="region of interest" description="Disordered" evidence="2">
    <location>
        <begin position="1"/>
        <end position="23"/>
    </location>
</feature>
<dbReference type="OrthoDB" id="5739852at2"/>
<organism evidence="4 5">
    <name type="scientific">Candidatus Regiella insecticola 5.15</name>
    <dbReference type="NCBI Taxonomy" id="1005043"/>
    <lineage>
        <taxon>Bacteria</taxon>
        <taxon>Pseudomonadati</taxon>
        <taxon>Pseudomonadota</taxon>
        <taxon>Gammaproteobacteria</taxon>
        <taxon>Enterobacterales</taxon>
        <taxon>Enterobacteriaceae</taxon>
        <taxon>aphid secondary symbionts</taxon>
        <taxon>Candidatus Regiella</taxon>
    </lineage>
</organism>
<dbReference type="AlphaFoldDB" id="G2GYS1"/>
<dbReference type="NCBIfam" id="NF008173">
    <property type="entry name" value="PRK10920.1"/>
    <property type="match status" value="1"/>
</dbReference>
<dbReference type="PANTHER" id="PTHR38043:SF1">
    <property type="entry name" value="PROTEIN HEMX"/>
    <property type="match status" value="1"/>
</dbReference>
<feature type="coiled-coil region" evidence="1">
    <location>
        <begin position="92"/>
        <end position="119"/>
    </location>
</feature>
<dbReference type="EMBL" id="AGCA01000239">
    <property type="protein sequence ID" value="EGY29112.1"/>
    <property type="molecule type" value="Genomic_DNA"/>
</dbReference>
<keyword evidence="3" id="KW-1133">Transmembrane helix</keyword>
<protein>
    <submittedName>
        <fullName evidence="4">Putative enzyme of heme biosynthesis</fullName>
    </submittedName>
</protein>
<dbReference type="Pfam" id="PF04375">
    <property type="entry name" value="HemX"/>
    <property type="match status" value="1"/>
</dbReference>
<dbReference type="RefSeq" id="WP_006706610.1">
    <property type="nucleotide sequence ID" value="NZ_AGCA01000239.1"/>
</dbReference>
<name>G2GYS1_9ENTR</name>
<keyword evidence="5" id="KW-1185">Reference proteome</keyword>
<dbReference type="PANTHER" id="PTHR38043">
    <property type="entry name" value="PROTEIN HEMX"/>
    <property type="match status" value="1"/>
</dbReference>